<dbReference type="RefSeq" id="WP_084232525.1">
    <property type="nucleotide sequence ID" value="NZ_JBHTHW010000003.1"/>
</dbReference>
<evidence type="ECO:0000313" key="14">
    <source>
        <dbReference type="Proteomes" id="UP000033695"/>
    </source>
</evidence>
<keyword evidence="14" id="KW-1185">Reference proteome</keyword>
<gene>
    <name evidence="13" type="ORF">JG29_05960</name>
</gene>
<dbReference type="HOGENOM" id="CLU_036138_5_1_9"/>
<proteinExistence type="inferred from homology"/>
<dbReference type="EMBL" id="JXBZ01000005">
    <property type="protein sequence ID" value="KJY49146.1"/>
    <property type="molecule type" value="Genomic_DNA"/>
</dbReference>
<dbReference type="InterPro" id="IPR047196">
    <property type="entry name" value="YidC_ALB_C"/>
</dbReference>
<keyword evidence="5" id="KW-0653">Protein transport</keyword>
<dbReference type="PROSITE" id="PS51257">
    <property type="entry name" value="PROKAR_LIPOPROTEIN"/>
    <property type="match status" value="1"/>
</dbReference>
<dbReference type="GO" id="GO:0005886">
    <property type="term" value="C:plasma membrane"/>
    <property type="evidence" value="ECO:0007669"/>
    <property type="project" value="UniProtKB-SubCell"/>
</dbReference>
<feature type="transmembrane region" description="Helical" evidence="11">
    <location>
        <begin position="144"/>
        <end position="167"/>
    </location>
</feature>
<sequence length="369" mass="41088">MKKSIKRLILLAGLLGLVFLTVACSRQGINNSTPQPPAGGPYGFIYKYLAVPFQNLILYTSKTIGGKEGYAWGIIIISFIVRLLLLPLGLYQQKKSIIQQEKMKVIQPQMQLIQKYQSKATTQQAQTQISQLMMAVYRKNNIKLTGGIGCLPLLLQFPVFIAIYQAVQYSHEISKATFWGAPLAKPSLIITIIATLFYVIQAWMSTKTIPAEQKQQMQMMLLISPATTFFISLISSAALALYFLIGGIIIVIQQVISDYIITPRVRQQVDANLKDHPVVTVVTEADLKNLTSSEAAAKNSSDNQQAALLHQRNRQRNAGKQQHVHESLKNSTSPTAAAKNSSDNQQAVSVHQRNRQRNAGKQRHHSKNH</sequence>
<dbReference type="PANTHER" id="PTHR12428:SF65">
    <property type="entry name" value="CYTOCHROME C OXIDASE ASSEMBLY PROTEIN COX18, MITOCHONDRIAL"/>
    <property type="match status" value="1"/>
</dbReference>
<evidence type="ECO:0000313" key="13">
    <source>
        <dbReference type="EMBL" id="KJY49146.1"/>
    </source>
</evidence>
<evidence type="ECO:0000256" key="1">
    <source>
        <dbReference type="ARBA" id="ARBA00004651"/>
    </source>
</evidence>
<evidence type="ECO:0000256" key="3">
    <source>
        <dbReference type="ARBA" id="ARBA00022475"/>
    </source>
</evidence>
<evidence type="ECO:0000256" key="8">
    <source>
        <dbReference type="ARBA" id="ARBA00023186"/>
    </source>
</evidence>
<evidence type="ECO:0000256" key="11">
    <source>
        <dbReference type="SAM" id="Phobius"/>
    </source>
</evidence>
<evidence type="ECO:0000259" key="12">
    <source>
        <dbReference type="Pfam" id="PF02096"/>
    </source>
</evidence>
<feature type="region of interest" description="Disordered" evidence="10">
    <location>
        <begin position="314"/>
        <end position="369"/>
    </location>
</feature>
<dbReference type="PATRIC" id="fig|1218508.4.peg.611"/>
<dbReference type="Pfam" id="PF02096">
    <property type="entry name" value="60KD_IMP"/>
    <property type="match status" value="1"/>
</dbReference>
<dbReference type="PANTHER" id="PTHR12428">
    <property type="entry name" value="OXA1"/>
    <property type="match status" value="1"/>
</dbReference>
<dbReference type="CDD" id="cd20070">
    <property type="entry name" value="5TM_YidC_Alb3"/>
    <property type="match status" value="1"/>
</dbReference>
<dbReference type="Proteomes" id="UP000033695">
    <property type="component" value="Unassembled WGS sequence"/>
</dbReference>
<evidence type="ECO:0000256" key="2">
    <source>
        <dbReference type="ARBA" id="ARBA00022448"/>
    </source>
</evidence>
<dbReference type="STRING" id="1218508.JG29_05960"/>
<keyword evidence="4 9" id="KW-0812">Transmembrane</keyword>
<dbReference type="PRINTS" id="PR00701">
    <property type="entry name" value="60KDINNERMP"/>
</dbReference>
<evidence type="ECO:0000256" key="5">
    <source>
        <dbReference type="ARBA" id="ARBA00022927"/>
    </source>
</evidence>
<feature type="compositionally biased region" description="Basic residues" evidence="10">
    <location>
        <begin position="352"/>
        <end position="369"/>
    </location>
</feature>
<evidence type="ECO:0000256" key="6">
    <source>
        <dbReference type="ARBA" id="ARBA00022989"/>
    </source>
</evidence>
<evidence type="ECO:0000256" key="7">
    <source>
        <dbReference type="ARBA" id="ARBA00023136"/>
    </source>
</evidence>
<comment type="caution">
    <text evidence="13">The sequence shown here is derived from an EMBL/GenBank/DDBJ whole genome shotgun (WGS) entry which is preliminary data.</text>
</comment>
<name>A0A0F4KVA3_9LACO</name>
<keyword evidence="8" id="KW-0143">Chaperone</keyword>
<evidence type="ECO:0000256" key="9">
    <source>
        <dbReference type="RuleBase" id="RU003945"/>
    </source>
</evidence>
<dbReference type="GO" id="GO:0032977">
    <property type="term" value="F:membrane insertase activity"/>
    <property type="evidence" value="ECO:0007669"/>
    <property type="project" value="InterPro"/>
</dbReference>
<feature type="compositionally biased region" description="Polar residues" evidence="10">
    <location>
        <begin position="329"/>
        <end position="351"/>
    </location>
</feature>
<protein>
    <submittedName>
        <fullName evidence="13">Preprotein translocase subunit YidC</fullName>
    </submittedName>
</protein>
<dbReference type="OrthoDB" id="9780552at2"/>
<keyword evidence="2" id="KW-0813">Transport</keyword>
<comment type="similarity">
    <text evidence="9">Belongs to the OXA1/ALB3/YidC family.</text>
</comment>
<dbReference type="AlphaFoldDB" id="A0A0F4KVA3"/>
<feature type="transmembrane region" description="Helical" evidence="11">
    <location>
        <begin position="187"/>
        <end position="205"/>
    </location>
</feature>
<keyword evidence="3" id="KW-1003">Cell membrane</keyword>
<evidence type="ECO:0000256" key="10">
    <source>
        <dbReference type="SAM" id="MobiDB-lite"/>
    </source>
</evidence>
<keyword evidence="7 11" id="KW-0472">Membrane</keyword>
<dbReference type="NCBIfam" id="TIGR03592">
    <property type="entry name" value="yidC_oxa1_cterm"/>
    <property type="match status" value="1"/>
</dbReference>
<organism evidence="13 14">
    <name type="scientific">Bombilactobacillus mellis</name>
    <dbReference type="NCBI Taxonomy" id="1218508"/>
    <lineage>
        <taxon>Bacteria</taxon>
        <taxon>Bacillati</taxon>
        <taxon>Bacillota</taxon>
        <taxon>Bacilli</taxon>
        <taxon>Lactobacillales</taxon>
        <taxon>Lactobacillaceae</taxon>
        <taxon>Bombilactobacillus</taxon>
    </lineage>
</organism>
<comment type="subcellular location">
    <subcellularLocation>
        <location evidence="1">Cell membrane</location>
        <topology evidence="1">Multi-pass membrane protein</topology>
    </subcellularLocation>
    <subcellularLocation>
        <location evidence="9">Membrane</location>
        <topology evidence="9">Multi-pass membrane protein</topology>
    </subcellularLocation>
</comment>
<reference evidence="13 14" key="1">
    <citation type="submission" date="2014-12" db="EMBL/GenBank/DDBJ databases">
        <title>Comparative genomics of the lactic acid bacteria isolated from the honey bee gut.</title>
        <authorList>
            <person name="Ellegaard K.M."/>
            <person name="Tamarit D."/>
            <person name="Javelind E."/>
            <person name="Olofsson T."/>
            <person name="Andersson S.G."/>
            <person name="Vasquez A."/>
        </authorList>
    </citation>
    <scope>NUCLEOTIDE SEQUENCE [LARGE SCALE GENOMIC DNA]</scope>
    <source>
        <strain evidence="13 14">Hon2</strain>
    </source>
</reference>
<accession>A0A0F4KVA3</accession>
<dbReference type="GO" id="GO:0051205">
    <property type="term" value="P:protein insertion into membrane"/>
    <property type="evidence" value="ECO:0007669"/>
    <property type="project" value="TreeGrafter"/>
</dbReference>
<dbReference type="InterPro" id="IPR001708">
    <property type="entry name" value="YidC/ALB3/OXA1/COX18"/>
</dbReference>
<dbReference type="GO" id="GO:0015031">
    <property type="term" value="P:protein transport"/>
    <property type="evidence" value="ECO:0007669"/>
    <property type="project" value="UniProtKB-KW"/>
</dbReference>
<feature type="domain" description="Membrane insertase YidC/Oxa/ALB C-terminal" evidence="12">
    <location>
        <begin position="70"/>
        <end position="256"/>
    </location>
</feature>
<feature type="transmembrane region" description="Helical" evidence="11">
    <location>
        <begin position="226"/>
        <end position="252"/>
    </location>
</feature>
<keyword evidence="6 11" id="KW-1133">Transmembrane helix</keyword>
<feature type="transmembrane region" description="Helical" evidence="11">
    <location>
        <begin position="70"/>
        <end position="91"/>
    </location>
</feature>
<evidence type="ECO:0000256" key="4">
    <source>
        <dbReference type="ARBA" id="ARBA00022692"/>
    </source>
</evidence>
<dbReference type="InterPro" id="IPR028055">
    <property type="entry name" value="YidC/Oxa/ALB_C"/>
</dbReference>